<accession>A0A9N8Z6A9</accession>
<name>A0A9N8Z6A9_9GLOM</name>
<feature type="transmembrane region" description="Helical" evidence="1">
    <location>
        <begin position="192"/>
        <end position="218"/>
    </location>
</feature>
<keyword evidence="3" id="KW-1185">Reference proteome</keyword>
<gene>
    <name evidence="2" type="ORF">PBRASI_LOCUS1345</name>
</gene>
<keyword evidence="1" id="KW-0472">Membrane</keyword>
<feature type="transmembrane region" description="Helical" evidence="1">
    <location>
        <begin position="63"/>
        <end position="82"/>
    </location>
</feature>
<evidence type="ECO:0000313" key="3">
    <source>
        <dbReference type="Proteomes" id="UP000789739"/>
    </source>
</evidence>
<reference evidence="2" key="1">
    <citation type="submission" date="2021-06" db="EMBL/GenBank/DDBJ databases">
        <authorList>
            <person name="Kallberg Y."/>
            <person name="Tangrot J."/>
            <person name="Rosling A."/>
        </authorList>
    </citation>
    <scope>NUCLEOTIDE SEQUENCE</scope>
    <source>
        <strain evidence="2">BR232B</strain>
    </source>
</reference>
<comment type="caution">
    <text evidence="2">The sequence shown here is derived from an EMBL/GenBank/DDBJ whole genome shotgun (WGS) entry which is preliminary data.</text>
</comment>
<dbReference type="EMBL" id="CAJVPI010000085">
    <property type="protein sequence ID" value="CAG8476385.1"/>
    <property type="molecule type" value="Genomic_DNA"/>
</dbReference>
<keyword evidence="1" id="KW-0812">Transmembrane</keyword>
<organism evidence="2 3">
    <name type="scientific">Paraglomus brasilianum</name>
    <dbReference type="NCBI Taxonomy" id="144538"/>
    <lineage>
        <taxon>Eukaryota</taxon>
        <taxon>Fungi</taxon>
        <taxon>Fungi incertae sedis</taxon>
        <taxon>Mucoromycota</taxon>
        <taxon>Glomeromycotina</taxon>
        <taxon>Glomeromycetes</taxon>
        <taxon>Paraglomerales</taxon>
        <taxon>Paraglomeraceae</taxon>
        <taxon>Paraglomus</taxon>
    </lineage>
</organism>
<proteinExistence type="predicted"/>
<dbReference type="Proteomes" id="UP000789739">
    <property type="component" value="Unassembled WGS sequence"/>
</dbReference>
<feature type="transmembrane region" description="Helical" evidence="1">
    <location>
        <begin position="159"/>
        <end position="180"/>
    </location>
</feature>
<evidence type="ECO:0000313" key="2">
    <source>
        <dbReference type="EMBL" id="CAG8476385.1"/>
    </source>
</evidence>
<protein>
    <submittedName>
        <fullName evidence="2">301_t:CDS:1</fullName>
    </submittedName>
</protein>
<dbReference type="OrthoDB" id="10371393at2759"/>
<evidence type="ECO:0000256" key="1">
    <source>
        <dbReference type="SAM" id="Phobius"/>
    </source>
</evidence>
<keyword evidence="1" id="KW-1133">Transmembrane helix</keyword>
<dbReference type="AlphaFoldDB" id="A0A9N8Z6A9"/>
<sequence length="223" mass="25634">MENYAHPKTPQSASVYEQETVELSGHDSFELDNEDRVNLLETQDDIQTQRWGTPIYGRKFHTIHHGLFVLLNTYMFVATFALRKSWNQQLIDSHPGSLTQVRVAFYLESTTRVITLVLASIFHTYKKHTFLNILGLTLGRLDYHLLVHFYREHNDLRTLLYALEAMYLFGSVSTLLYVWTSLCQAAVESGGVSILVIISTGVCVLTVFRGFATLLFLLHKKFR</sequence>